<dbReference type="PIRSF" id="PIRSF035170">
    <property type="entry name" value="HD_phosphohydro"/>
    <property type="match status" value="1"/>
</dbReference>
<proteinExistence type="predicted"/>
<evidence type="ECO:0008006" key="3">
    <source>
        <dbReference type="Google" id="ProtNLM"/>
    </source>
</evidence>
<evidence type="ECO:0000313" key="1">
    <source>
        <dbReference type="EMBL" id="THV14837.1"/>
    </source>
</evidence>
<name>A0A4S8NE71_9ACTN</name>
<evidence type="ECO:0000313" key="2">
    <source>
        <dbReference type="Proteomes" id="UP000307087"/>
    </source>
</evidence>
<keyword evidence="2" id="KW-1185">Reference proteome</keyword>
<dbReference type="AlphaFoldDB" id="A0A4S8NE71"/>
<comment type="caution">
    <text evidence="1">The sequence shown here is derived from an EMBL/GenBank/DDBJ whole genome shotgun (WGS) entry which is preliminary data.</text>
</comment>
<dbReference type="PANTHER" id="PTHR21174:SF0">
    <property type="entry name" value="HD PHOSPHOHYDROLASE FAMILY PROTEIN-RELATED"/>
    <property type="match status" value="1"/>
</dbReference>
<sequence>MAAYAEPSRGHHGVRHLRDVLARLDELEATGCTFDRTAVQLAAWFHDAVYDGERDAEERSASWAESALPSHVDAAVVAEVARLVRLTEHHRPEVDDANGCALSDADLSILAAPEARYAEYVAAVRAEYAHLSDDVFAEGRARVLRELSHGDRLFRTEHGAALWESAARANMDAELVRLSAEAGRLTHGG</sequence>
<dbReference type="Proteomes" id="UP000307087">
    <property type="component" value="Unassembled WGS sequence"/>
</dbReference>
<dbReference type="Gene3D" id="1.10.3210.10">
    <property type="entry name" value="Hypothetical protein af1432"/>
    <property type="match status" value="1"/>
</dbReference>
<reference evidence="1 2" key="1">
    <citation type="journal article" date="2009" name="Int. J. Syst. Evol. Microbiol.">
        <title>Nocardioides caeni sp. nov., isolated from wastewater.</title>
        <authorList>
            <person name="Yoon J.H."/>
            <person name="Kang S.J."/>
            <person name="Park S."/>
            <person name="Kim W."/>
            <person name="Oh T.K."/>
        </authorList>
    </citation>
    <scope>NUCLEOTIDE SEQUENCE [LARGE SCALE GENOMIC DNA]</scope>
    <source>
        <strain evidence="1 2">DSM 23134</strain>
    </source>
</reference>
<organism evidence="1 2">
    <name type="scientific">Nocardioides caeni</name>
    <dbReference type="NCBI Taxonomy" id="574700"/>
    <lineage>
        <taxon>Bacteria</taxon>
        <taxon>Bacillati</taxon>
        <taxon>Actinomycetota</taxon>
        <taxon>Actinomycetes</taxon>
        <taxon>Propionibacteriales</taxon>
        <taxon>Nocardioidaceae</taxon>
        <taxon>Nocardioides</taxon>
    </lineage>
</organism>
<dbReference type="PANTHER" id="PTHR21174">
    <property type="match status" value="1"/>
</dbReference>
<gene>
    <name evidence="1" type="ORF">E9934_07925</name>
</gene>
<dbReference type="InterPro" id="IPR009218">
    <property type="entry name" value="HD_phosphohydro"/>
</dbReference>
<dbReference type="EMBL" id="STGW01000004">
    <property type="protein sequence ID" value="THV14837.1"/>
    <property type="molecule type" value="Genomic_DNA"/>
</dbReference>
<accession>A0A4S8NE71</accession>
<dbReference type="SUPFAM" id="SSF109604">
    <property type="entry name" value="HD-domain/PDEase-like"/>
    <property type="match status" value="1"/>
</dbReference>
<protein>
    <recommendedName>
        <fullName evidence="3">Metal-dependent phosphohydrolase</fullName>
    </recommendedName>
</protein>
<dbReference type="OrthoDB" id="9808993at2"/>